<evidence type="ECO:0000313" key="5">
    <source>
        <dbReference type="Proteomes" id="UP001183420"/>
    </source>
</evidence>
<organism evidence="4 5">
    <name type="scientific">Streptomyces millisiae</name>
    <dbReference type="NCBI Taxonomy" id="3075542"/>
    <lineage>
        <taxon>Bacteria</taxon>
        <taxon>Bacillati</taxon>
        <taxon>Actinomycetota</taxon>
        <taxon>Actinomycetes</taxon>
        <taxon>Kitasatosporales</taxon>
        <taxon>Streptomycetaceae</taxon>
        <taxon>Streptomyces</taxon>
    </lineage>
</organism>
<reference evidence="5" key="1">
    <citation type="submission" date="2023-07" db="EMBL/GenBank/DDBJ databases">
        <title>30 novel species of actinomycetes from the DSMZ collection.</title>
        <authorList>
            <person name="Nouioui I."/>
        </authorList>
    </citation>
    <scope>NUCLEOTIDE SEQUENCE [LARGE SCALE GENOMIC DNA]</scope>
    <source>
        <strain evidence="5">DSM 44918</strain>
    </source>
</reference>
<gene>
    <name evidence="4" type="ORF">RNC47_30660</name>
</gene>
<dbReference type="Gene3D" id="3.40.50.720">
    <property type="entry name" value="NAD(P)-binding Rossmann-like Domain"/>
    <property type="match status" value="1"/>
</dbReference>
<comment type="caution">
    <text evidence="4">The sequence shown here is derived from an EMBL/GenBank/DDBJ whole genome shotgun (WGS) entry which is preliminary data.</text>
</comment>
<evidence type="ECO:0000256" key="3">
    <source>
        <dbReference type="RuleBase" id="RU000363"/>
    </source>
</evidence>
<dbReference type="EMBL" id="JAVREM010000070">
    <property type="protein sequence ID" value="MDT0322683.1"/>
    <property type="molecule type" value="Genomic_DNA"/>
</dbReference>
<keyword evidence="2" id="KW-0560">Oxidoreductase</keyword>
<dbReference type="InterPro" id="IPR036291">
    <property type="entry name" value="NAD(P)-bd_dom_sf"/>
</dbReference>
<evidence type="ECO:0000256" key="2">
    <source>
        <dbReference type="ARBA" id="ARBA00023002"/>
    </source>
</evidence>
<dbReference type="InterPro" id="IPR002347">
    <property type="entry name" value="SDR_fam"/>
</dbReference>
<dbReference type="RefSeq" id="WP_311603428.1">
    <property type="nucleotide sequence ID" value="NZ_JAVREM010000070.1"/>
</dbReference>
<keyword evidence="5" id="KW-1185">Reference proteome</keyword>
<name>A0ABU2LZF0_9ACTN</name>
<protein>
    <submittedName>
        <fullName evidence="4">SDR family NAD(P)-dependent oxidoreductase</fullName>
    </submittedName>
</protein>
<dbReference type="Pfam" id="PF00106">
    <property type="entry name" value="adh_short"/>
    <property type="match status" value="1"/>
</dbReference>
<accession>A0ABU2LZF0</accession>
<evidence type="ECO:0000256" key="1">
    <source>
        <dbReference type="ARBA" id="ARBA00006484"/>
    </source>
</evidence>
<dbReference type="PRINTS" id="PR00081">
    <property type="entry name" value="GDHRDH"/>
</dbReference>
<evidence type="ECO:0000313" key="4">
    <source>
        <dbReference type="EMBL" id="MDT0322683.1"/>
    </source>
</evidence>
<dbReference type="SUPFAM" id="SSF51735">
    <property type="entry name" value="NAD(P)-binding Rossmann-fold domains"/>
    <property type="match status" value="1"/>
</dbReference>
<dbReference type="PANTHER" id="PTHR43391:SF94">
    <property type="entry name" value="OXIDOREDUCTASE-RELATED"/>
    <property type="match status" value="1"/>
</dbReference>
<dbReference type="Proteomes" id="UP001183420">
    <property type="component" value="Unassembled WGS sequence"/>
</dbReference>
<dbReference type="PANTHER" id="PTHR43391">
    <property type="entry name" value="RETINOL DEHYDROGENASE-RELATED"/>
    <property type="match status" value="1"/>
</dbReference>
<comment type="similarity">
    <text evidence="1 3">Belongs to the short-chain dehydrogenases/reductases (SDR) family.</text>
</comment>
<dbReference type="PRINTS" id="PR00080">
    <property type="entry name" value="SDRFAMILY"/>
</dbReference>
<dbReference type="CDD" id="cd05233">
    <property type="entry name" value="SDR_c"/>
    <property type="match status" value="1"/>
</dbReference>
<sequence length="234" mass="23688">MGEDAGPVTLVTGGASGIGAATVARLLERGHRVAATGRSAERLSRLARRADAGDRLVTLPGDATDHGAVVEAVKLTEHAFGRLDHVVANAGFATHDTVADGDPEAWRGMVLTNVLGPALLVNAALPALRRSRGRIVLVGSVAGFKNVAGSLYSATKAAVAALAENTRMLVTRDGVGVTLVAPGRVDTPGWGNGGPGPGPLLAPEAVGECVAWVLAQPAGTDVNEVVVRPVGQKV</sequence>
<proteinExistence type="inferred from homology"/>